<reference evidence="7 8" key="1">
    <citation type="submission" date="2017-08" db="EMBL/GenBank/DDBJ databases">
        <title>Genome sequence of Streptomyces albireticuli NRRL B-1670.</title>
        <authorList>
            <person name="Graham D.E."/>
            <person name="Mahan K.M."/>
            <person name="Klingeman D.M."/>
            <person name="Hettich R.L."/>
            <person name="Parry R.J."/>
            <person name="Spain J.C."/>
        </authorList>
    </citation>
    <scope>NUCLEOTIDE SEQUENCE [LARGE SCALE GENOMIC DNA]</scope>
    <source>
        <strain evidence="7 8">NRRL B-1670</strain>
    </source>
</reference>
<evidence type="ECO:0000259" key="6">
    <source>
        <dbReference type="Pfam" id="PF00296"/>
    </source>
</evidence>
<dbReference type="InterPro" id="IPR036661">
    <property type="entry name" value="Luciferase-like_sf"/>
</dbReference>
<feature type="region of interest" description="Disordered" evidence="5">
    <location>
        <begin position="1"/>
        <end position="20"/>
    </location>
</feature>
<evidence type="ECO:0000313" key="8">
    <source>
        <dbReference type="Proteomes" id="UP000218944"/>
    </source>
</evidence>
<dbReference type="PANTHER" id="PTHR42847">
    <property type="entry name" value="ALKANESULFONATE MONOOXYGENASE"/>
    <property type="match status" value="1"/>
</dbReference>
<evidence type="ECO:0000313" key="7">
    <source>
        <dbReference type="EMBL" id="PAU45687.1"/>
    </source>
</evidence>
<name>A0A2A2D2K0_9ACTN</name>
<protein>
    <submittedName>
        <fullName evidence="7">LLM class F420-dependent oxidoreductase</fullName>
    </submittedName>
</protein>
<comment type="caution">
    <text evidence="7">The sequence shown here is derived from an EMBL/GenBank/DDBJ whole genome shotgun (WGS) entry which is preliminary data.</text>
</comment>
<dbReference type="InterPro" id="IPR019921">
    <property type="entry name" value="Lucif-like_OxRdtase_Rv2161c"/>
</dbReference>
<keyword evidence="4" id="KW-0503">Monooxygenase</keyword>
<dbReference type="EMBL" id="NSJV01000545">
    <property type="protein sequence ID" value="PAU45687.1"/>
    <property type="molecule type" value="Genomic_DNA"/>
</dbReference>
<organism evidence="7 8">
    <name type="scientific">Streptomyces albireticuli</name>
    <dbReference type="NCBI Taxonomy" id="1940"/>
    <lineage>
        <taxon>Bacteria</taxon>
        <taxon>Bacillati</taxon>
        <taxon>Actinomycetota</taxon>
        <taxon>Actinomycetes</taxon>
        <taxon>Kitasatosporales</taxon>
        <taxon>Streptomycetaceae</taxon>
        <taxon>Streptomyces</taxon>
    </lineage>
</organism>
<proteinExistence type="predicted"/>
<dbReference type="NCBIfam" id="TIGR03619">
    <property type="entry name" value="F420_Rv2161c"/>
    <property type="match status" value="1"/>
</dbReference>
<sequence>MEEGSKPGGQHGSSARRSRAAVAALQRSVPSWTGKGKKLYALTEVPRVTSSQQRPPRRLRIGGDLPYFDSRHELRDYVQAFEGLGYDHLGFGEHVLPARAPNWPSDVSPCEPWHEAFTQAAFVAALTSRIEIAASVLLPLRSAGIAAKQAAEIDIFSEGRLRLSVSVGWNREEVRALGADPETRGRLIEEQVEVMRLLWTEPFVTYRGKLIEIVDVAVNPRPERPVPVWMGGGDFEGGGVPGPVVLDRMARIADGYKMFGPLMRDVDAGLDVIRRLRALVAEHGRDPGDFGIEARIPLQLLPEDAWIERLETWRQAGATHITLSNRRGAGGAKAEIARLTRFRELTDGLW</sequence>
<keyword evidence="3" id="KW-0560">Oxidoreductase</keyword>
<evidence type="ECO:0000256" key="4">
    <source>
        <dbReference type="ARBA" id="ARBA00023033"/>
    </source>
</evidence>
<evidence type="ECO:0000256" key="3">
    <source>
        <dbReference type="ARBA" id="ARBA00023002"/>
    </source>
</evidence>
<feature type="domain" description="Luciferase-like" evidence="6">
    <location>
        <begin position="69"/>
        <end position="336"/>
    </location>
</feature>
<dbReference type="GO" id="GO:0046306">
    <property type="term" value="P:alkanesulfonate catabolic process"/>
    <property type="evidence" value="ECO:0007669"/>
    <property type="project" value="TreeGrafter"/>
</dbReference>
<dbReference type="AlphaFoldDB" id="A0A2A2D2K0"/>
<accession>A0A2A2D2K0</accession>
<gene>
    <name evidence="7" type="ORF">CK936_28095</name>
</gene>
<keyword evidence="2" id="KW-0288">FMN</keyword>
<keyword evidence="8" id="KW-1185">Reference proteome</keyword>
<keyword evidence="1" id="KW-0285">Flavoprotein</keyword>
<dbReference type="Pfam" id="PF00296">
    <property type="entry name" value="Bac_luciferase"/>
    <property type="match status" value="1"/>
</dbReference>
<dbReference type="PANTHER" id="PTHR42847:SF4">
    <property type="entry name" value="ALKANESULFONATE MONOOXYGENASE-RELATED"/>
    <property type="match status" value="1"/>
</dbReference>
<evidence type="ECO:0000256" key="5">
    <source>
        <dbReference type="SAM" id="MobiDB-lite"/>
    </source>
</evidence>
<dbReference type="Gene3D" id="3.20.20.30">
    <property type="entry name" value="Luciferase-like domain"/>
    <property type="match status" value="1"/>
</dbReference>
<dbReference type="SUPFAM" id="SSF51679">
    <property type="entry name" value="Bacterial luciferase-like"/>
    <property type="match status" value="1"/>
</dbReference>
<dbReference type="InterPro" id="IPR011251">
    <property type="entry name" value="Luciferase-like_dom"/>
</dbReference>
<evidence type="ECO:0000256" key="2">
    <source>
        <dbReference type="ARBA" id="ARBA00022643"/>
    </source>
</evidence>
<feature type="compositionally biased region" description="Gly residues" evidence="5">
    <location>
        <begin position="1"/>
        <end position="11"/>
    </location>
</feature>
<dbReference type="GO" id="GO:0008726">
    <property type="term" value="F:alkanesulfonate monooxygenase activity"/>
    <property type="evidence" value="ECO:0007669"/>
    <property type="project" value="TreeGrafter"/>
</dbReference>
<evidence type="ECO:0000256" key="1">
    <source>
        <dbReference type="ARBA" id="ARBA00022630"/>
    </source>
</evidence>
<dbReference type="InterPro" id="IPR050172">
    <property type="entry name" value="SsuD_RutA_monooxygenase"/>
</dbReference>
<dbReference type="Proteomes" id="UP000218944">
    <property type="component" value="Unassembled WGS sequence"/>
</dbReference>